<dbReference type="NCBIfam" id="NF040672">
    <property type="entry name" value="SCO2322_fam"/>
    <property type="match status" value="1"/>
</dbReference>
<keyword evidence="2" id="KW-0812">Transmembrane</keyword>
<accession>A0A3R7F050</accession>
<evidence type="ECO:0000256" key="3">
    <source>
        <dbReference type="SAM" id="SignalP"/>
    </source>
</evidence>
<dbReference type="OrthoDB" id="3530682at2"/>
<keyword evidence="5" id="KW-1185">Reference proteome</keyword>
<dbReference type="InterPro" id="IPR047704">
    <property type="entry name" value="GPS-CTERM"/>
</dbReference>
<evidence type="ECO:0008006" key="6">
    <source>
        <dbReference type="Google" id="ProtNLM"/>
    </source>
</evidence>
<feature type="compositionally biased region" description="Gly residues" evidence="1">
    <location>
        <begin position="167"/>
        <end position="188"/>
    </location>
</feature>
<evidence type="ECO:0000256" key="1">
    <source>
        <dbReference type="SAM" id="MobiDB-lite"/>
    </source>
</evidence>
<organism evidence="4 5">
    <name type="scientific">Streptomyces xinghaiensis</name>
    <dbReference type="NCBI Taxonomy" id="1038928"/>
    <lineage>
        <taxon>Bacteria</taxon>
        <taxon>Bacillati</taxon>
        <taxon>Actinomycetota</taxon>
        <taxon>Actinomycetes</taxon>
        <taxon>Kitasatosporales</taxon>
        <taxon>Streptomycetaceae</taxon>
        <taxon>Streptomyces</taxon>
    </lineage>
</organism>
<evidence type="ECO:0000313" key="5">
    <source>
        <dbReference type="Proteomes" id="UP000028058"/>
    </source>
</evidence>
<feature type="compositionally biased region" description="Basic and acidic residues" evidence="1">
    <location>
        <begin position="109"/>
        <end position="118"/>
    </location>
</feature>
<evidence type="ECO:0000313" key="4">
    <source>
        <dbReference type="EMBL" id="RKM99486.1"/>
    </source>
</evidence>
<dbReference type="NCBIfam" id="NF040681">
    <property type="entry name" value="GPS-CTERM"/>
    <property type="match status" value="1"/>
</dbReference>
<feature type="chain" id="PRO_5043188371" description="LPXTG cell wall anchor domain-containing protein" evidence="3">
    <location>
        <begin position="24"/>
        <end position="233"/>
    </location>
</feature>
<feature type="region of interest" description="Disordered" evidence="1">
    <location>
        <begin position="162"/>
        <end position="208"/>
    </location>
</feature>
<keyword evidence="3" id="KW-0732">Signal</keyword>
<comment type="caution">
    <text evidence="4">The sequence shown here is derived from an EMBL/GenBank/DDBJ whole genome shotgun (WGS) entry which is preliminary data.</text>
</comment>
<evidence type="ECO:0000256" key="2">
    <source>
        <dbReference type="SAM" id="Phobius"/>
    </source>
</evidence>
<dbReference type="Proteomes" id="UP000028058">
    <property type="component" value="Unassembled WGS sequence"/>
</dbReference>
<feature type="compositionally biased region" description="Gly residues" evidence="1">
    <location>
        <begin position="198"/>
        <end position="207"/>
    </location>
</feature>
<name>A0A3R7F050_9ACTN</name>
<feature type="signal peptide" evidence="3">
    <location>
        <begin position="1"/>
        <end position="23"/>
    </location>
</feature>
<dbReference type="AlphaFoldDB" id="A0A3R7F050"/>
<protein>
    <recommendedName>
        <fullName evidence="6">LPXTG cell wall anchor domain-containing protein</fullName>
    </recommendedName>
</protein>
<keyword evidence="2" id="KW-1133">Transmembrane helix</keyword>
<proteinExistence type="predicted"/>
<reference evidence="4 5" key="1">
    <citation type="journal article" date="2014" name="Genome Announc.">
        <title>Draft Genome Sequence of Streptomyces fradiae ATCC 19609, a Strain Highly Sensitive to Antibiotics.</title>
        <authorList>
            <person name="Bekker O.B."/>
            <person name="Klimina K.M."/>
            <person name="Vatlin A.A."/>
            <person name="Zakharevich N.V."/>
            <person name="Kasianov A.S."/>
            <person name="Danilenko V.N."/>
        </authorList>
    </citation>
    <scope>NUCLEOTIDE SEQUENCE [LARGE SCALE GENOMIC DNA]</scope>
    <source>
        <strain evidence="4 5">ATCC 19609</strain>
    </source>
</reference>
<sequence>MRGSAVLLLVAAVTALGAGPAQAEGYRYWSFWQRDGGSWSYATEGPATARPADGDVEGFRFSVSVNTQDAAKPRGTAGFDTICADTPAEDGRKRVALLLDFGTAEDAPDGERPPEPRSECASVPEDATSGEALAAVAKPLRYNTSALLCAIAGYPERGCGEQVSGDAGAGDGGADPSGGSGSDGPGDGRSGDDRAGEPAGGDGGGSSTGLYAGAAVVAVLAAGAAWQARRRRG</sequence>
<dbReference type="InterPro" id="IPR047703">
    <property type="entry name" value="SCO2322-like"/>
</dbReference>
<gene>
    <name evidence="4" type="ORF">SFRA_001885</name>
</gene>
<feature type="transmembrane region" description="Helical" evidence="2">
    <location>
        <begin position="209"/>
        <end position="228"/>
    </location>
</feature>
<keyword evidence="2" id="KW-0472">Membrane</keyword>
<feature type="region of interest" description="Disordered" evidence="1">
    <location>
        <begin position="104"/>
        <end position="126"/>
    </location>
</feature>
<dbReference type="EMBL" id="JNAD02000001">
    <property type="protein sequence ID" value="RKM99486.1"/>
    <property type="molecule type" value="Genomic_DNA"/>
</dbReference>